<evidence type="ECO:0000313" key="3">
    <source>
        <dbReference type="Proteomes" id="UP001500866"/>
    </source>
</evidence>
<dbReference type="Gene3D" id="2.170.120.40">
    <property type="entry name" value="YbbR-like domain"/>
    <property type="match status" value="2"/>
</dbReference>
<dbReference type="PANTHER" id="PTHR37804:SF1">
    <property type="entry name" value="CDAA REGULATORY PROTEIN CDAR"/>
    <property type="match status" value="1"/>
</dbReference>
<protein>
    <submittedName>
        <fullName evidence="2">CdaA regulatory protein CdaR</fullName>
    </submittedName>
</protein>
<sequence length="409" mass="44770">MDKWFNSRWFVRGISLVFAAVLYIFVQVEIDQYDNDESRIFPSGNEEVATIEEMPVSIRIDEENYVVSGVPQTVSVTLEGSASTLTATARQKNFDIYVDLEGLKAGTHTVELKHANVPRELNVYIEPKTIEVTIEERATEEFTVSTDFINTDELPQGYELGKSTVEPKTVSITSSKELIEQIAIVKVFVDVAGLKESIDSREVPVNVYDERGNELNVQMMPESVAVSAEIQNPSKSVPVTLSTAGELPEGYTMSSISANVDKVKIFGTSDVLKGIEKVSTKEINLNDINKSGTIDVGLALPDGAHLKENKNIEVEVELEQTKTLQDVPIEVENAEEGQEVSFIQPDASSIDVTVNGKQEAVSNITAKDITATVDAGGLDSGEHQLPVSFEGPENVELTSELQQVTIEIT</sequence>
<proteinExistence type="predicted"/>
<evidence type="ECO:0000256" key="1">
    <source>
        <dbReference type="SAM" id="Phobius"/>
    </source>
</evidence>
<reference evidence="2 3" key="1">
    <citation type="journal article" date="2019" name="Int. J. Syst. Evol. Microbiol.">
        <title>The Global Catalogue of Microorganisms (GCM) 10K type strain sequencing project: providing services to taxonomists for standard genome sequencing and annotation.</title>
        <authorList>
            <consortium name="The Broad Institute Genomics Platform"/>
            <consortium name="The Broad Institute Genome Sequencing Center for Infectious Disease"/>
            <person name="Wu L."/>
            <person name="Ma J."/>
        </authorList>
    </citation>
    <scope>NUCLEOTIDE SEQUENCE [LARGE SCALE GENOMIC DNA]</scope>
    <source>
        <strain evidence="2 3">JCM 15395</strain>
    </source>
</reference>
<dbReference type="Pfam" id="PF07949">
    <property type="entry name" value="YbbR"/>
    <property type="match status" value="3"/>
</dbReference>
<dbReference type="Gene3D" id="2.170.120.30">
    <property type="match status" value="2"/>
</dbReference>
<evidence type="ECO:0000313" key="2">
    <source>
        <dbReference type="EMBL" id="GAA0594163.1"/>
    </source>
</evidence>
<dbReference type="InterPro" id="IPR053154">
    <property type="entry name" value="c-di-AMP_regulator"/>
</dbReference>
<keyword evidence="3" id="KW-1185">Reference proteome</keyword>
<comment type="caution">
    <text evidence="2">The sequence shown here is derived from an EMBL/GenBank/DDBJ whole genome shotgun (WGS) entry which is preliminary data.</text>
</comment>
<accession>A0ABN1FMW9</accession>
<dbReference type="InterPro" id="IPR012505">
    <property type="entry name" value="YbbR"/>
</dbReference>
<dbReference type="RefSeq" id="WP_343810491.1">
    <property type="nucleotide sequence ID" value="NZ_BAAADS010000005.1"/>
</dbReference>
<organism evidence="2 3">
    <name type="scientific">Virgibacillus siamensis</name>
    <dbReference type="NCBI Taxonomy" id="480071"/>
    <lineage>
        <taxon>Bacteria</taxon>
        <taxon>Bacillati</taxon>
        <taxon>Bacillota</taxon>
        <taxon>Bacilli</taxon>
        <taxon>Bacillales</taxon>
        <taxon>Bacillaceae</taxon>
        <taxon>Virgibacillus</taxon>
    </lineage>
</organism>
<keyword evidence="1" id="KW-0812">Transmembrane</keyword>
<name>A0ABN1FMW9_9BACI</name>
<keyword evidence="1" id="KW-1133">Transmembrane helix</keyword>
<dbReference type="Proteomes" id="UP001500866">
    <property type="component" value="Unassembled WGS sequence"/>
</dbReference>
<dbReference type="PANTHER" id="PTHR37804">
    <property type="entry name" value="CDAA REGULATORY PROTEIN CDAR"/>
    <property type="match status" value="1"/>
</dbReference>
<feature type="transmembrane region" description="Helical" evidence="1">
    <location>
        <begin position="9"/>
        <end position="26"/>
    </location>
</feature>
<gene>
    <name evidence="2" type="primary">cdaR_2</name>
    <name evidence="2" type="ORF">GCM10009001_07850</name>
</gene>
<dbReference type="EMBL" id="BAAADS010000005">
    <property type="protein sequence ID" value="GAA0594163.1"/>
    <property type="molecule type" value="Genomic_DNA"/>
</dbReference>
<keyword evidence="1" id="KW-0472">Membrane</keyword>